<dbReference type="STRING" id="1192868.GCA_000304395_00351"/>
<dbReference type="Pfam" id="PF07729">
    <property type="entry name" value="FCD"/>
    <property type="match status" value="1"/>
</dbReference>
<reference evidence="5 6" key="1">
    <citation type="submission" date="2018-05" db="EMBL/GenBank/DDBJ databases">
        <title>Genomic Encyclopedia of Type Strains, Phase IV (KMG-IV): sequencing the most valuable type-strain genomes for metagenomic binning, comparative biology and taxonomic classification.</title>
        <authorList>
            <person name="Goeker M."/>
        </authorList>
    </citation>
    <scope>NUCLEOTIDE SEQUENCE [LARGE SCALE GENOMIC DNA]</scope>
    <source>
        <strain evidence="5 6">DSM 6986</strain>
    </source>
</reference>
<dbReference type="AlphaFoldDB" id="A0A316C346"/>
<dbReference type="InterPro" id="IPR036390">
    <property type="entry name" value="WH_DNA-bd_sf"/>
</dbReference>
<evidence type="ECO:0000256" key="2">
    <source>
        <dbReference type="ARBA" id="ARBA00023125"/>
    </source>
</evidence>
<evidence type="ECO:0000313" key="6">
    <source>
        <dbReference type="Proteomes" id="UP000245396"/>
    </source>
</evidence>
<evidence type="ECO:0000256" key="1">
    <source>
        <dbReference type="ARBA" id="ARBA00023015"/>
    </source>
</evidence>
<accession>A0A316C346</accession>
<dbReference type="OrthoDB" id="9812645at2"/>
<dbReference type="GO" id="GO:0003700">
    <property type="term" value="F:DNA-binding transcription factor activity"/>
    <property type="evidence" value="ECO:0007669"/>
    <property type="project" value="InterPro"/>
</dbReference>
<dbReference type="SUPFAM" id="SSF46785">
    <property type="entry name" value="Winged helix' DNA-binding domain"/>
    <property type="match status" value="1"/>
</dbReference>
<dbReference type="CDD" id="cd07377">
    <property type="entry name" value="WHTH_GntR"/>
    <property type="match status" value="1"/>
</dbReference>
<evidence type="ECO:0000256" key="3">
    <source>
        <dbReference type="ARBA" id="ARBA00023163"/>
    </source>
</evidence>
<evidence type="ECO:0000259" key="4">
    <source>
        <dbReference type="PROSITE" id="PS50949"/>
    </source>
</evidence>
<protein>
    <submittedName>
        <fullName evidence="5">GntR family transcriptional regulator</fullName>
    </submittedName>
</protein>
<keyword evidence="1" id="KW-0805">Transcription regulation</keyword>
<feature type="domain" description="HTH gntR-type" evidence="4">
    <location>
        <begin position="12"/>
        <end position="82"/>
    </location>
</feature>
<dbReference type="Gene3D" id="1.20.120.530">
    <property type="entry name" value="GntR ligand-binding domain-like"/>
    <property type="match status" value="1"/>
</dbReference>
<keyword evidence="3" id="KW-0804">Transcription</keyword>
<name>A0A316C346_PSESE</name>
<dbReference type="Proteomes" id="UP000245396">
    <property type="component" value="Unassembled WGS sequence"/>
</dbReference>
<dbReference type="Gene3D" id="1.10.10.10">
    <property type="entry name" value="Winged helix-like DNA-binding domain superfamily/Winged helix DNA-binding domain"/>
    <property type="match status" value="1"/>
</dbReference>
<gene>
    <name evidence="5" type="ORF">C7441_10939</name>
</gene>
<dbReference type="PANTHER" id="PTHR43537:SF44">
    <property type="entry name" value="GNTR FAMILY REGULATORY PROTEIN"/>
    <property type="match status" value="1"/>
</dbReference>
<organism evidence="5 6">
    <name type="scientific">Pseudaminobacter salicylatoxidans</name>
    <dbReference type="NCBI Taxonomy" id="93369"/>
    <lineage>
        <taxon>Bacteria</taxon>
        <taxon>Pseudomonadati</taxon>
        <taxon>Pseudomonadota</taxon>
        <taxon>Alphaproteobacteria</taxon>
        <taxon>Hyphomicrobiales</taxon>
        <taxon>Phyllobacteriaceae</taxon>
        <taxon>Pseudaminobacter</taxon>
    </lineage>
</organism>
<comment type="caution">
    <text evidence="5">The sequence shown here is derived from an EMBL/GenBank/DDBJ whole genome shotgun (WGS) entry which is preliminary data.</text>
</comment>
<dbReference type="InterPro" id="IPR036388">
    <property type="entry name" value="WH-like_DNA-bd_sf"/>
</dbReference>
<dbReference type="InterPro" id="IPR008920">
    <property type="entry name" value="TF_FadR/GntR_C"/>
</dbReference>
<dbReference type="RefSeq" id="WP_109613293.1">
    <property type="nucleotide sequence ID" value="NZ_QGGG01000009.1"/>
</dbReference>
<dbReference type="SMART" id="SM00895">
    <property type="entry name" value="FCD"/>
    <property type="match status" value="1"/>
</dbReference>
<dbReference type="PRINTS" id="PR00035">
    <property type="entry name" value="HTHGNTR"/>
</dbReference>
<sequence length="253" mass="27667">MEEARPEIRATKSLAHQIATTLQQEIVQGELSVAERLPSEAEMAKRFGVSQPTVREALKILAAKKLVRSKRGPNGGVFVNAPSLTAASQMLQEMTTWFVGLGVFGLSEIVEARLLLGRTCVQLAAERAAEEDLATIESTLEAFERSDISDEEFCRLDVAFHHAIAQATGNNELRFIMLVVNDSLIPATNMISFRFRERGRVVALHSDILDALRARDGAAAIAAFEELIAYQSSVYEKALAARQGEAPQKQGSL</sequence>
<dbReference type="PROSITE" id="PS50949">
    <property type="entry name" value="HTH_GNTR"/>
    <property type="match status" value="1"/>
</dbReference>
<dbReference type="Pfam" id="PF00392">
    <property type="entry name" value="GntR"/>
    <property type="match status" value="1"/>
</dbReference>
<keyword evidence="6" id="KW-1185">Reference proteome</keyword>
<dbReference type="SMART" id="SM00345">
    <property type="entry name" value="HTH_GNTR"/>
    <property type="match status" value="1"/>
</dbReference>
<dbReference type="PANTHER" id="PTHR43537">
    <property type="entry name" value="TRANSCRIPTIONAL REGULATOR, GNTR FAMILY"/>
    <property type="match status" value="1"/>
</dbReference>
<dbReference type="SUPFAM" id="SSF48008">
    <property type="entry name" value="GntR ligand-binding domain-like"/>
    <property type="match status" value="1"/>
</dbReference>
<dbReference type="InterPro" id="IPR000524">
    <property type="entry name" value="Tscrpt_reg_HTH_GntR"/>
</dbReference>
<keyword evidence="2" id="KW-0238">DNA-binding</keyword>
<evidence type="ECO:0000313" key="5">
    <source>
        <dbReference type="EMBL" id="PWJ82271.1"/>
    </source>
</evidence>
<dbReference type="GO" id="GO:0003677">
    <property type="term" value="F:DNA binding"/>
    <property type="evidence" value="ECO:0007669"/>
    <property type="project" value="UniProtKB-KW"/>
</dbReference>
<dbReference type="InterPro" id="IPR011711">
    <property type="entry name" value="GntR_C"/>
</dbReference>
<proteinExistence type="predicted"/>
<dbReference type="EMBL" id="QGGG01000009">
    <property type="protein sequence ID" value="PWJ82271.1"/>
    <property type="molecule type" value="Genomic_DNA"/>
</dbReference>